<evidence type="ECO:0000256" key="3">
    <source>
        <dbReference type="ARBA" id="ARBA00022691"/>
    </source>
</evidence>
<keyword evidence="3" id="KW-0949">S-adenosyl-L-methionine</keyword>
<dbReference type="InterPro" id="IPR029063">
    <property type="entry name" value="SAM-dependent_MTases_sf"/>
</dbReference>
<dbReference type="InterPro" id="IPR036390">
    <property type="entry name" value="WH_DNA-bd_sf"/>
</dbReference>
<dbReference type="GO" id="GO:0008171">
    <property type="term" value="F:O-methyltransferase activity"/>
    <property type="evidence" value="ECO:0007669"/>
    <property type="project" value="InterPro"/>
</dbReference>
<keyword evidence="6" id="KW-1185">Reference proteome</keyword>
<keyword evidence="2" id="KW-0808">Transferase</keyword>
<dbReference type="Gene3D" id="3.40.50.150">
    <property type="entry name" value="Vaccinia Virus protein VP39"/>
    <property type="match status" value="1"/>
</dbReference>
<feature type="domain" description="O-methyltransferase C-terminal" evidence="4">
    <location>
        <begin position="215"/>
        <end position="366"/>
    </location>
</feature>
<dbReference type="Gene3D" id="1.10.10.10">
    <property type="entry name" value="Winged helix-like DNA-binding domain superfamily/Winged helix DNA-binding domain"/>
    <property type="match status" value="1"/>
</dbReference>
<dbReference type="SUPFAM" id="SSF46785">
    <property type="entry name" value="Winged helix' DNA-binding domain"/>
    <property type="match status" value="1"/>
</dbReference>
<evidence type="ECO:0000259" key="4">
    <source>
        <dbReference type="Pfam" id="PF00891"/>
    </source>
</evidence>
<dbReference type="PROSITE" id="PS51683">
    <property type="entry name" value="SAM_OMT_II"/>
    <property type="match status" value="1"/>
</dbReference>
<comment type="caution">
    <text evidence="5">The sequence shown here is derived from an EMBL/GenBank/DDBJ whole genome shotgun (WGS) entry which is preliminary data.</text>
</comment>
<dbReference type="InterPro" id="IPR001077">
    <property type="entry name" value="COMT_C"/>
</dbReference>
<protein>
    <recommendedName>
        <fullName evidence="4">O-methyltransferase C-terminal domain-containing protein</fullName>
    </recommendedName>
</protein>
<dbReference type="Proteomes" id="UP000518752">
    <property type="component" value="Unassembled WGS sequence"/>
</dbReference>
<dbReference type="Pfam" id="PF00891">
    <property type="entry name" value="Methyltransf_2"/>
    <property type="match status" value="1"/>
</dbReference>
<accession>A0A8H5I0U4</accession>
<name>A0A8H5I0U4_9AGAR</name>
<dbReference type="PANTHER" id="PTHR43712">
    <property type="entry name" value="PUTATIVE (AFU_ORTHOLOGUE AFUA_4G14580)-RELATED"/>
    <property type="match status" value="1"/>
</dbReference>
<evidence type="ECO:0000256" key="1">
    <source>
        <dbReference type="ARBA" id="ARBA00022603"/>
    </source>
</evidence>
<evidence type="ECO:0000256" key="2">
    <source>
        <dbReference type="ARBA" id="ARBA00022679"/>
    </source>
</evidence>
<dbReference type="SUPFAM" id="SSF53335">
    <property type="entry name" value="S-adenosyl-L-methionine-dependent methyltransferases"/>
    <property type="match status" value="1"/>
</dbReference>
<evidence type="ECO:0000313" key="5">
    <source>
        <dbReference type="EMBL" id="KAF5393076.1"/>
    </source>
</evidence>
<dbReference type="OrthoDB" id="2410195at2759"/>
<dbReference type="AlphaFoldDB" id="A0A8H5I0U4"/>
<keyword evidence="1" id="KW-0489">Methyltransferase</keyword>
<reference evidence="5 6" key="1">
    <citation type="journal article" date="2020" name="ISME J.">
        <title>Uncovering the hidden diversity of litter-decomposition mechanisms in mushroom-forming fungi.</title>
        <authorList>
            <person name="Floudas D."/>
            <person name="Bentzer J."/>
            <person name="Ahren D."/>
            <person name="Johansson T."/>
            <person name="Persson P."/>
            <person name="Tunlid A."/>
        </authorList>
    </citation>
    <scope>NUCLEOTIDE SEQUENCE [LARGE SCALE GENOMIC DNA]</scope>
    <source>
        <strain evidence="5 6">CBS 406.79</strain>
    </source>
</reference>
<evidence type="ECO:0000313" key="6">
    <source>
        <dbReference type="Proteomes" id="UP000518752"/>
    </source>
</evidence>
<dbReference type="InterPro" id="IPR016461">
    <property type="entry name" value="COMT-like"/>
</dbReference>
<dbReference type="EMBL" id="JAACJN010000003">
    <property type="protein sequence ID" value="KAF5393076.1"/>
    <property type="molecule type" value="Genomic_DNA"/>
</dbReference>
<organism evidence="5 6">
    <name type="scientific">Collybiopsis confluens</name>
    <dbReference type="NCBI Taxonomy" id="2823264"/>
    <lineage>
        <taxon>Eukaryota</taxon>
        <taxon>Fungi</taxon>
        <taxon>Dikarya</taxon>
        <taxon>Basidiomycota</taxon>
        <taxon>Agaricomycotina</taxon>
        <taxon>Agaricomycetes</taxon>
        <taxon>Agaricomycetidae</taxon>
        <taxon>Agaricales</taxon>
        <taxon>Marasmiineae</taxon>
        <taxon>Omphalotaceae</taxon>
        <taxon>Collybiopsis</taxon>
    </lineage>
</organism>
<dbReference type="PANTHER" id="PTHR43712:SF2">
    <property type="entry name" value="O-METHYLTRANSFERASE CICE"/>
    <property type="match status" value="1"/>
</dbReference>
<proteinExistence type="predicted"/>
<sequence>MSSRTQIEALVGFIQQAAQDALAEYEKGGADAPSLDSLDPHPLDTATDTIALKKIIKKLEGACDQLCSALAPPAHTIINRSQDTYWACLRVAVENNIADVLDNHPNGLHVSKLSEIIHIEPGKLTSVLRCLAARHCFKEVDEKVFTNNRLSIKLRSNDPVATYSDLLTRECQLAAYYMPDSLRDPIDGPSKDPHQSPFVRSLKSQKPDFEGTFYDYLGSNAIRRTSMGRGMIAMNAAIGTLSVLDVFPWSNFTTVCDVGSGIGAFSMTLLERFPNLQVSLHDRPETIGLAQETWKRDHAKLVDAGQVSFAPGNFFKDIPARELDLYYLRNILHNWPDAESLLILKSVRRAIGPKSRVLVHDYVMQPLNRVPESEAKNTGLEIAPAPLLPSFGAGQMRLHSQDILMLNIYNAHERTIGEVSELAGQADLKLERVWDLGETSVLELVAI</sequence>
<dbReference type="GO" id="GO:0032259">
    <property type="term" value="P:methylation"/>
    <property type="evidence" value="ECO:0007669"/>
    <property type="project" value="UniProtKB-KW"/>
</dbReference>
<dbReference type="InterPro" id="IPR036388">
    <property type="entry name" value="WH-like_DNA-bd_sf"/>
</dbReference>
<gene>
    <name evidence="5" type="ORF">D9757_001268</name>
</gene>